<sequence>MGSFDCYCAICAGPLGTDLIFGSRGQKPLAKRRQRINKRRRKLAGEDVESSDESEGEDPEKDMEDADVKIDIEESDGEEEFDEGQEEYSYDPELVAEAETAWTNMCRCIGFNSDAPGLTKAYISGRGHYSDYGGFDVREPSNDPNDIDDGYYSCYMSSDVDDRAVFPFHELCYELLARYITGQPKPAKINKDIMYSTLSQLYKQEWGGVLSYVNYGHVNGGEQFWTCVSGEEWTICDFSTKEKLGNPLRQMIEVKGFNASATTIDLAEKVRSDPLTKLPYDILYLIFPYLDRKSTFNLMEASWQVFSSTRNDVFWKQLIRLEFLSWFWELGPILNDGLPADINYKSLFFWLDKVTEGTYGMEGPLISIANRKRIWRVCGQIAEVYRMKMFKELTQHADEEDDNKEAEAILEKSSSSYLEIVSLPLIHGGQHFSKQIIRSWDEIDNQSCVFETCWNEAGALVGLGVIFGKSRRIFGEIPDEQNRYTTSSAHIPPGEWIREIVLGITNIDVFGGSKKTRAFVASIALKLTSGGKRYLDGPREDAVLMRGLVVPPNLHLTGIVGSISSDGVISRLGILQTSHPSNADLETPATSPAQNLLWGPGSTHLQHAPMWNHPRINVLPFWSREVTDIPNDMLPHHTLHWAHDESQLRSLKRLCAYVIVGGTVSTTDHHGKWITRSVHDILAFRAEYHEPENSEAKRLVNTLIGYPPKQRGEDGSITGNQSFQEENWMQFDIDGPGGERVTEVQVAQHSKAVRLKTNRGRMCFWGEQDRDRWHTLRAPEDEVIVGLVASFGKPSGYDHKTSTYSHLKTSAITALTMNLVSS</sequence>
<dbReference type="Gene3D" id="1.20.1280.50">
    <property type="match status" value="1"/>
</dbReference>
<evidence type="ECO:0000313" key="3">
    <source>
        <dbReference type="EMBL" id="KAF2119682.1"/>
    </source>
</evidence>
<dbReference type="SUPFAM" id="SSF81383">
    <property type="entry name" value="F-box domain"/>
    <property type="match status" value="1"/>
</dbReference>
<dbReference type="AlphaFoldDB" id="A0A6A5ZJD3"/>
<dbReference type="InterPro" id="IPR001810">
    <property type="entry name" value="F-box_dom"/>
</dbReference>
<organism evidence="3 4">
    <name type="scientific">Lophiotrema nucula</name>
    <dbReference type="NCBI Taxonomy" id="690887"/>
    <lineage>
        <taxon>Eukaryota</taxon>
        <taxon>Fungi</taxon>
        <taxon>Dikarya</taxon>
        <taxon>Ascomycota</taxon>
        <taxon>Pezizomycotina</taxon>
        <taxon>Dothideomycetes</taxon>
        <taxon>Pleosporomycetidae</taxon>
        <taxon>Pleosporales</taxon>
        <taxon>Lophiotremataceae</taxon>
        <taxon>Lophiotrema</taxon>
    </lineage>
</organism>
<evidence type="ECO:0000256" key="1">
    <source>
        <dbReference type="SAM" id="MobiDB-lite"/>
    </source>
</evidence>
<dbReference type="Proteomes" id="UP000799770">
    <property type="component" value="Unassembled WGS sequence"/>
</dbReference>
<dbReference type="PROSITE" id="PS50181">
    <property type="entry name" value="FBOX"/>
    <property type="match status" value="1"/>
</dbReference>
<dbReference type="InterPro" id="IPR036047">
    <property type="entry name" value="F-box-like_dom_sf"/>
</dbReference>
<gene>
    <name evidence="3" type="ORF">BDV96DRAFT_642695</name>
</gene>
<dbReference type="EMBL" id="ML977315">
    <property type="protein sequence ID" value="KAF2119682.1"/>
    <property type="molecule type" value="Genomic_DNA"/>
</dbReference>
<feature type="region of interest" description="Disordered" evidence="1">
    <location>
        <begin position="23"/>
        <end position="68"/>
    </location>
</feature>
<feature type="domain" description="F-box" evidence="2">
    <location>
        <begin position="272"/>
        <end position="318"/>
    </location>
</feature>
<feature type="compositionally biased region" description="Acidic residues" evidence="1">
    <location>
        <begin position="46"/>
        <end position="65"/>
    </location>
</feature>
<evidence type="ECO:0000313" key="4">
    <source>
        <dbReference type="Proteomes" id="UP000799770"/>
    </source>
</evidence>
<accession>A0A6A5ZJD3</accession>
<evidence type="ECO:0000259" key="2">
    <source>
        <dbReference type="PROSITE" id="PS50181"/>
    </source>
</evidence>
<reference evidence="3" key="1">
    <citation type="journal article" date="2020" name="Stud. Mycol.">
        <title>101 Dothideomycetes genomes: a test case for predicting lifestyles and emergence of pathogens.</title>
        <authorList>
            <person name="Haridas S."/>
            <person name="Albert R."/>
            <person name="Binder M."/>
            <person name="Bloem J."/>
            <person name="Labutti K."/>
            <person name="Salamov A."/>
            <person name="Andreopoulos B."/>
            <person name="Baker S."/>
            <person name="Barry K."/>
            <person name="Bills G."/>
            <person name="Bluhm B."/>
            <person name="Cannon C."/>
            <person name="Castanera R."/>
            <person name="Culley D."/>
            <person name="Daum C."/>
            <person name="Ezra D."/>
            <person name="Gonzalez J."/>
            <person name="Henrissat B."/>
            <person name="Kuo A."/>
            <person name="Liang C."/>
            <person name="Lipzen A."/>
            <person name="Lutzoni F."/>
            <person name="Magnuson J."/>
            <person name="Mondo S."/>
            <person name="Nolan M."/>
            <person name="Ohm R."/>
            <person name="Pangilinan J."/>
            <person name="Park H.-J."/>
            <person name="Ramirez L."/>
            <person name="Alfaro M."/>
            <person name="Sun H."/>
            <person name="Tritt A."/>
            <person name="Yoshinaga Y."/>
            <person name="Zwiers L.-H."/>
            <person name="Turgeon B."/>
            <person name="Goodwin S."/>
            <person name="Spatafora J."/>
            <person name="Crous P."/>
            <person name="Grigoriev I."/>
        </authorList>
    </citation>
    <scope>NUCLEOTIDE SEQUENCE</scope>
    <source>
        <strain evidence="3">CBS 627.86</strain>
    </source>
</reference>
<keyword evidence="4" id="KW-1185">Reference proteome</keyword>
<protein>
    <recommendedName>
        <fullName evidence="2">F-box domain-containing protein</fullName>
    </recommendedName>
</protein>
<dbReference type="OrthoDB" id="9984533at2759"/>
<feature type="compositionally biased region" description="Basic residues" evidence="1">
    <location>
        <begin position="29"/>
        <end position="42"/>
    </location>
</feature>
<proteinExistence type="predicted"/>
<name>A0A6A5ZJD3_9PLEO</name>